<keyword evidence="3" id="KW-0963">Cytoplasm</keyword>
<proteinExistence type="inferred from homology"/>
<dbReference type="PRINTS" id="PR01438">
    <property type="entry name" value="UNVRSLSTRESS"/>
</dbReference>
<evidence type="ECO:0000313" key="6">
    <source>
        <dbReference type="EMBL" id="MDM7858079.1"/>
    </source>
</evidence>
<evidence type="ECO:0000256" key="2">
    <source>
        <dbReference type="ARBA" id="ARBA00008791"/>
    </source>
</evidence>
<reference evidence="6 7" key="1">
    <citation type="submission" date="2023-06" db="EMBL/GenBank/DDBJ databases">
        <title>Thiopseudomonas sp. CY1220 draft genome sequence.</title>
        <authorList>
            <person name="Zhao G."/>
            <person name="An M."/>
        </authorList>
    </citation>
    <scope>NUCLEOTIDE SEQUENCE [LARGE SCALE GENOMIC DNA]</scope>
    <source>
        <strain evidence="6 7">CY1220</strain>
    </source>
</reference>
<dbReference type="EMBL" id="JAUCDY010000007">
    <property type="protein sequence ID" value="MDM7858079.1"/>
    <property type="molecule type" value="Genomic_DNA"/>
</dbReference>
<name>A0ABT7SPZ7_9GAMM</name>
<dbReference type="PANTHER" id="PTHR47892:SF1">
    <property type="entry name" value="UNIVERSAL STRESS PROTEIN E"/>
    <property type="match status" value="1"/>
</dbReference>
<dbReference type="Proteomes" id="UP001241056">
    <property type="component" value="Unassembled WGS sequence"/>
</dbReference>
<protein>
    <submittedName>
        <fullName evidence="6">Universal stress protein</fullName>
    </submittedName>
</protein>
<dbReference type="SUPFAM" id="SSF52402">
    <property type="entry name" value="Adenine nucleotide alpha hydrolases-like"/>
    <property type="match status" value="2"/>
</dbReference>
<organism evidence="6 7">
    <name type="scientific">Thiopseudomonas acetoxidans</name>
    <dbReference type="NCBI Taxonomy" id="3041622"/>
    <lineage>
        <taxon>Bacteria</taxon>
        <taxon>Pseudomonadati</taxon>
        <taxon>Pseudomonadota</taxon>
        <taxon>Gammaproteobacteria</taxon>
        <taxon>Pseudomonadales</taxon>
        <taxon>Pseudomonadaceae</taxon>
        <taxon>Thiopseudomonas</taxon>
    </lineage>
</organism>
<dbReference type="Pfam" id="PF00582">
    <property type="entry name" value="Usp"/>
    <property type="match status" value="2"/>
</dbReference>
<dbReference type="InterPro" id="IPR006016">
    <property type="entry name" value="UspA"/>
</dbReference>
<comment type="caution">
    <text evidence="6">The sequence shown here is derived from an EMBL/GenBank/DDBJ whole genome shotgun (WGS) entry which is preliminary data.</text>
</comment>
<sequence>MQLKQLLVVIDPTAKNSQPSLERAAWLASQTKAAVELLICDHNQALEDGFFSDKDTQKRARTALLTERLDWLESLAAPLREQGIEVTTKARWGKPLYAEILKHVEELKPDLLLRNATTHGTLHRLLFNNTSWQLIRFCPVPLWLVRSGEWNPKNIATALDPVHSADKPASLDHNLIKVAKLLGEELSMQTYFVHSYNPLPRSLVFEAELVVSYDSYLENTEQRHKQAFNDLLGQYDISNEQQFLLRGVTEEAVPQFIKNKNVNLLVMGAISRGNIENALIGNTAERVLENSDCDLLIIKPEGK</sequence>
<evidence type="ECO:0000313" key="7">
    <source>
        <dbReference type="Proteomes" id="UP001241056"/>
    </source>
</evidence>
<accession>A0ABT7SPZ7</accession>
<comment type="subcellular location">
    <subcellularLocation>
        <location evidence="1">Cytoplasm</location>
    </subcellularLocation>
</comment>
<gene>
    <name evidence="6" type="ORF">QEZ41_07290</name>
</gene>
<evidence type="ECO:0000256" key="4">
    <source>
        <dbReference type="ARBA" id="ARBA00037131"/>
    </source>
</evidence>
<comment type="similarity">
    <text evidence="2">Belongs to the universal stress protein A family.</text>
</comment>
<dbReference type="PANTHER" id="PTHR47892">
    <property type="entry name" value="UNIVERSAL STRESS PROTEIN E"/>
    <property type="match status" value="1"/>
</dbReference>
<evidence type="ECO:0000259" key="5">
    <source>
        <dbReference type="Pfam" id="PF00582"/>
    </source>
</evidence>
<evidence type="ECO:0000256" key="1">
    <source>
        <dbReference type="ARBA" id="ARBA00004496"/>
    </source>
</evidence>
<dbReference type="InterPro" id="IPR006015">
    <property type="entry name" value="Universal_stress_UspA"/>
</dbReference>
<evidence type="ECO:0000256" key="3">
    <source>
        <dbReference type="ARBA" id="ARBA00022490"/>
    </source>
</evidence>
<comment type="function">
    <text evidence="4">Required for resistance to DNA-damaging agents.</text>
</comment>
<feature type="domain" description="UspA" evidence="5">
    <location>
        <begin position="4"/>
        <end position="146"/>
    </location>
</feature>
<feature type="domain" description="UspA" evidence="5">
    <location>
        <begin position="176"/>
        <end position="299"/>
    </location>
</feature>
<keyword evidence="7" id="KW-1185">Reference proteome</keyword>
<dbReference type="Gene3D" id="3.40.50.12370">
    <property type="match status" value="1"/>
</dbReference>
<dbReference type="RefSeq" id="WP_289410738.1">
    <property type="nucleotide sequence ID" value="NZ_JAUCDY010000007.1"/>
</dbReference>